<dbReference type="InterPro" id="IPR027417">
    <property type="entry name" value="P-loop_NTPase"/>
</dbReference>
<dbReference type="CDD" id="cd02020">
    <property type="entry name" value="CMPK"/>
    <property type="match status" value="1"/>
</dbReference>
<dbReference type="AlphaFoldDB" id="A0A376BW52"/>
<dbReference type="InterPro" id="IPR011994">
    <property type="entry name" value="Cytidylate_kinase_dom"/>
</dbReference>
<dbReference type="InterPro" id="IPR003136">
    <property type="entry name" value="Cytidylate_kin"/>
</dbReference>
<evidence type="ECO:0000256" key="7">
    <source>
        <dbReference type="ARBA" id="ARBA00048478"/>
    </source>
</evidence>
<organism evidence="10 11">
    <name type="scientific">Alysiella crassa</name>
    <dbReference type="NCBI Taxonomy" id="153491"/>
    <lineage>
        <taxon>Bacteria</taxon>
        <taxon>Pseudomonadati</taxon>
        <taxon>Pseudomonadota</taxon>
        <taxon>Betaproteobacteria</taxon>
        <taxon>Neisseriales</taxon>
        <taxon>Neisseriaceae</taxon>
        <taxon>Alysiella</taxon>
    </lineage>
</organism>
<dbReference type="HAMAP" id="MF_00238">
    <property type="entry name" value="Cytidyl_kinase_type1"/>
    <property type="match status" value="1"/>
</dbReference>
<dbReference type="Proteomes" id="UP000254209">
    <property type="component" value="Unassembled WGS sequence"/>
</dbReference>
<dbReference type="Gene3D" id="3.40.50.300">
    <property type="entry name" value="P-loop containing nucleotide triphosphate hydrolases"/>
    <property type="match status" value="1"/>
</dbReference>
<protein>
    <recommendedName>
        <fullName evidence="8">Cytidylate kinase</fullName>
        <shortName evidence="8">CK</shortName>
        <ecNumber evidence="8">2.7.4.25</ecNumber>
    </recommendedName>
    <alternativeName>
        <fullName evidence="8">Cytidine monophosphate kinase</fullName>
        <shortName evidence="8">CMP kinase</shortName>
    </alternativeName>
</protein>
<dbReference type="NCBIfam" id="TIGR00017">
    <property type="entry name" value="cmk"/>
    <property type="match status" value="1"/>
</dbReference>
<feature type="binding site" evidence="8">
    <location>
        <begin position="10"/>
        <end position="18"/>
    </location>
    <ligand>
        <name>ATP</name>
        <dbReference type="ChEBI" id="CHEBI:30616"/>
    </ligand>
</feature>
<comment type="similarity">
    <text evidence="1 8">Belongs to the cytidylate kinase family. Type 1 subfamily.</text>
</comment>
<comment type="catalytic activity">
    <reaction evidence="7 8">
        <text>CMP + ATP = CDP + ADP</text>
        <dbReference type="Rhea" id="RHEA:11600"/>
        <dbReference type="ChEBI" id="CHEBI:30616"/>
        <dbReference type="ChEBI" id="CHEBI:58069"/>
        <dbReference type="ChEBI" id="CHEBI:60377"/>
        <dbReference type="ChEBI" id="CHEBI:456216"/>
        <dbReference type="EC" id="2.7.4.25"/>
    </reaction>
</comment>
<proteinExistence type="inferred from homology"/>
<dbReference type="SUPFAM" id="SSF52540">
    <property type="entry name" value="P-loop containing nucleoside triphosphate hydrolases"/>
    <property type="match status" value="1"/>
</dbReference>
<keyword evidence="8" id="KW-0963">Cytoplasm</keyword>
<dbReference type="GO" id="GO:0005829">
    <property type="term" value="C:cytosol"/>
    <property type="evidence" value="ECO:0007669"/>
    <property type="project" value="TreeGrafter"/>
</dbReference>
<evidence type="ECO:0000256" key="5">
    <source>
        <dbReference type="ARBA" id="ARBA00022840"/>
    </source>
</evidence>
<keyword evidence="4 8" id="KW-0418">Kinase</keyword>
<evidence type="ECO:0000256" key="4">
    <source>
        <dbReference type="ARBA" id="ARBA00022777"/>
    </source>
</evidence>
<evidence type="ECO:0000313" key="11">
    <source>
        <dbReference type="Proteomes" id="UP000254209"/>
    </source>
</evidence>
<dbReference type="GO" id="GO:0006220">
    <property type="term" value="P:pyrimidine nucleotide metabolic process"/>
    <property type="evidence" value="ECO:0007669"/>
    <property type="project" value="UniProtKB-UniRule"/>
</dbReference>
<keyword evidence="11" id="KW-1185">Reference proteome</keyword>
<evidence type="ECO:0000256" key="1">
    <source>
        <dbReference type="ARBA" id="ARBA00009427"/>
    </source>
</evidence>
<dbReference type="GO" id="GO:0036430">
    <property type="term" value="F:CMP kinase activity"/>
    <property type="evidence" value="ECO:0007669"/>
    <property type="project" value="RHEA"/>
</dbReference>
<evidence type="ECO:0000256" key="3">
    <source>
        <dbReference type="ARBA" id="ARBA00022741"/>
    </source>
</evidence>
<dbReference type="GO" id="GO:0005524">
    <property type="term" value="F:ATP binding"/>
    <property type="evidence" value="ECO:0007669"/>
    <property type="project" value="UniProtKB-UniRule"/>
</dbReference>
<dbReference type="PANTHER" id="PTHR21299">
    <property type="entry name" value="CYTIDYLATE KINASE/PANTOATE-BETA-ALANINE LIGASE"/>
    <property type="match status" value="1"/>
</dbReference>
<dbReference type="GO" id="GO:0036431">
    <property type="term" value="F:dCMP kinase activity"/>
    <property type="evidence" value="ECO:0007669"/>
    <property type="project" value="InterPro"/>
</dbReference>
<keyword evidence="5 8" id="KW-0067">ATP-binding</keyword>
<feature type="domain" description="Cytidylate kinase" evidence="9">
    <location>
        <begin position="6"/>
        <end position="214"/>
    </location>
</feature>
<dbReference type="EMBL" id="UFSO01000003">
    <property type="protein sequence ID" value="SSY81186.1"/>
    <property type="molecule type" value="Genomic_DNA"/>
</dbReference>
<gene>
    <name evidence="8 10" type="primary">cmk</name>
    <name evidence="10" type="ORF">NCTC10283_02753</name>
</gene>
<evidence type="ECO:0000256" key="2">
    <source>
        <dbReference type="ARBA" id="ARBA00022679"/>
    </source>
</evidence>
<dbReference type="EC" id="2.7.4.25" evidence="8"/>
<name>A0A376BW52_9NEIS</name>
<dbReference type="GO" id="GO:0015949">
    <property type="term" value="P:nucleobase-containing small molecule interconversion"/>
    <property type="evidence" value="ECO:0007669"/>
    <property type="project" value="TreeGrafter"/>
</dbReference>
<evidence type="ECO:0000313" key="10">
    <source>
        <dbReference type="EMBL" id="SSY81186.1"/>
    </source>
</evidence>
<evidence type="ECO:0000256" key="8">
    <source>
        <dbReference type="HAMAP-Rule" id="MF_00238"/>
    </source>
</evidence>
<keyword evidence="2 8" id="KW-0808">Transferase</keyword>
<dbReference type="Pfam" id="PF02224">
    <property type="entry name" value="Cytidylate_kin"/>
    <property type="match status" value="1"/>
</dbReference>
<evidence type="ECO:0000256" key="6">
    <source>
        <dbReference type="ARBA" id="ARBA00047615"/>
    </source>
</evidence>
<comment type="subcellular location">
    <subcellularLocation>
        <location evidence="8">Cytoplasm</location>
    </subcellularLocation>
</comment>
<dbReference type="PANTHER" id="PTHR21299:SF2">
    <property type="entry name" value="CYTIDYLATE KINASE"/>
    <property type="match status" value="1"/>
</dbReference>
<sequence length="222" mass="24178">MNQKVIAIDGPSASGKGTVAARVAAALGWAYLDSGALYRLTALYAKNQGIAWNNENEVAQLAASLPVEFIGQTILLNQQDVSQAIRAEHIGMGASAVAKLPAVRTALLQRQRDFLTHQGLVCDGRDMGSVVFPQAALKIFLTASPEIRAERRAKQLNIPLESAEFQHILADIQARDEADQNRSVAPLRQFPDAELLDTSDLSIEEAVKKVLDWYSKKSKTQV</sequence>
<comment type="catalytic activity">
    <reaction evidence="6 8">
        <text>dCMP + ATP = dCDP + ADP</text>
        <dbReference type="Rhea" id="RHEA:25094"/>
        <dbReference type="ChEBI" id="CHEBI:30616"/>
        <dbReference type="ChEBI" id="CHEBI:57566"/>
        <dbReference type="ChEBI" id="CHEBI:58593"/>
        <dbReference type="ChEBI" id="CHEBI:456216"/>
        <dbReference type="EC" id="2.7.4.25"/>
    </reaction>
</comment>
<keyword evidence="3 8" id="KW-0547">Nucleotide-binding</keyword>
<dbReference type="STRING" id="1120980.GCA_000745955_01666"/>
<accession>A0A376BW52</accession>
<reference evidence="10 11" key="1">
    <citation type="submission" date="2018-06" db="EMBL/GenBank/DDBJ databases">
        <authorList>
            <consortium name="Pathogen Informatics"/>
            <person name="Doyle S."/>
        </authorList>
    </citation>
    <scope>NUCLEOTIDE SEQUENCE [LARGE SCALE GENOMIC DNA]</scope>
    <source>
        <strain evidence="10 11">NCTC10283</strain>
    </source>
</reference>
<evidence type="ECO:0000259" key="9">
    <source>
        <dbReference type="Pfam" id="PF02224"/>
    </source>
</evidence>